<comment type="similarity">
    <text evidence="1">Belongs to the type III secretion exporter family.</text>
</comment>
<feature type="transmembrane region" description="Helical" evidence="2">
    <location>
        <begin position="60"/>
        <end position="85"/>
    </location>
</feature>
<dbReference type="EMBL" id="BMCP01000001">
    <property type="protein sequence ID" value="GGE36003.1"/>
    <property type="molecule type" value="Genomic_DNA"/>
</dbReference>
<dbReference type="GO" id="GO:0009306">
    <property type="term" value="P:protein secretion"/>
    <property type="evidence" value="ECO:0007669"/>
    <property type="project" value="InterPro"/>
</dbReference>
<evidence type="ECO:0000256" key="1">
    <source>
        <dbReference type="ARBA" id="ARBA00010690"/>
    </source>
</evidence>
<dbReference type="GO" id="GO:0005886">
    <property type="term" value="C:plasma membrane"/>
    <property type="evidence" value="ECO:0007669"/>
    <property type="project" value="TreeGrafter"/>
</dbReference>
<keyword evidence="2" id="KW-1133">Transmembrane helix</keyword>
<dbReference type="InterPro" id="IPR006135">
    <property type="entry name" value="T3SS_substrate_exporter"/>
</dbReference>
<organism evidence="3 4">
    <name type="scientific">Agaricicola taiwanensis</name>
    <dbReference type="NCBI Taxonomy" id="591372"/>
    <lineage>
        <taxon>Bacteria</taxon>
        <taxon>Pseudomonadati</taxon>
        <taxon>Pseudomonadota</taxon>
        <taxon>Alphaproteobacteria</taxon>
        <taxon>Rhodobacterales</taxon>
        <taxon>Paracoccaceae</taxon>
        <taxon>Agaricicola</taxon>
    </lineage>
</organism>
<evidence type="ECO:0000313" key="3">
    <source>
        <dbReference type="EMBL" id="GGE36003.1"/>
    </source>
</evidence>
<dbReference type="PANTHER" id="PTHR30531:SF12">
    <property type="entry name" value="FLAGELLAR BIOSYNTHETIC PROTEIN FLHB"/>
    <property type="match status" value="1"/>
</dbReference>
<proteinExistence type="inferred from homology"/>
<dbReference type="PANTHER" id="PTHR30531">
    <property type="entry name" value="FLAGELLAR BIOSYNTHETIC PROTEIN FLHB"/>
    <property type="match status" value="1"/>
</dbReference>
<dbReference type="AlphaFoldDB" id="A0A8J2VQQ7"/>
<gene>
    <name evidence="3" type="primary">rhcU</name>
    <name evidence="3" type="ORF">GCM10007276_11840</name>
</gene>
<dbReference type="Proteomes" id="UP000602745">
    <property type="component" value="Unassembled WGS sequence"/>
</dbReference>
<feature type="transmembrane region" description="Helical" evidence="2">
    <location>
        <begin position="123"/>
        <end position="142"/>
    </location>
</feature>
<keyword evidence="2" id="KW-0472">Membrane</keyword>
<evidence type="ECO:0000256" key="2">
    <source>
        <dbReference type="SAM" id="Phobius"/>
    </source>
</evidence>
<dbReference type="SUPFAM" id="SSF160544">
    <property type="entry name" value="EscU C-terminal domain-like"/>
    <property type="match status" value="1"/>
</dbReference>
<reference evidence="3" key="2">
    <citation type="submission" date="2020-09" db="EMBL/GenBank/DDBJ databases">
        <authorList>
            <person name="Sun Q."/>
            <person name="Sedlacek I."/>
        </authorList>
    </citation>
    <scope>NUCLEOTIDE SEQUENCE</scope>
    <source>
        <strain evidence="3">CCM 7684</strain>
    </source>
</reference>
<reference evidence="3" key="1">
    <citation type="journal article" date="2014" name="Int. J. Syst. Evol. Microbiol.">
        <title>Complete genome sequence of Corynebacterium casei LMG S-19264T (=DSM 44701T), isolated from a smear-ripened cheese.</title>
        <authorList>
            <consortium name="US DOE Joint Genome Institute (JGI-PGF)"/>
            <person name="Walter F."/>
            <person name="Albersmeier A."/>
            <person name="Kalinowski J."/>
            <person name="Ruckert C."/>
        </authorList>
    </citation>
    <scope>NUCLEOTIDE SEQUENCE</scope>
    <source>
        <strain evidence="3">CCM 7684</strain>
    </source>
</reference>
<keyword evidence="4" id="KW-1185">Reference proteome</keyword>
<dbReference type="PRINTS" id="PR00950">
    <property type="entry name" value="TYPE3IMSPROT"/>
</dbReference>
<accession>A0A8J2VQQ7</accession>
<feature type="transmembrane region" description="Helical" evidence="2">
    <location>
        <begin position="162"/>
        <end position="184"/>
    </location>
</feature>
<evidence type="ECO:0000313" key="4">
    <source>
        <dbReference type="Proteomes" id="UP000602745"/>
    </source>
</evidence>
<dbReference type="Pfam" id="PF01312">
    <property type="entry name" value="Bac_export_2"/>
    <property type="match status" value="1"/>
</dbReference>
<dbReference type="InterPro" id="IPR029025">
    <property type="entry name" value="T3SS_substrate_exporter_C"/>
</dbReference>
<feature type="transmembrane region" description="Helical" evidence="2">
    <location>
        <begin position="7"/>
        <end position="24"/>
    </location>
</feature>
<comment type="caution">
    <text evidence="3">The sequence shown here is derived from an EMBL/GenBank/DDBJ whole genome shotgun (WGS) entry which is preliminary data.</text>
</comment>
<name>A0A8J2VQQ7_9RHOB</name>
<protein>
    <submittedName>
        <fullName evidence="3">Translocation protein in type III secretion system, RhcU</fullName>
    </submittedName>
</protein>
<dbReference type="Gene3D" id="3.40.1690.10">
    <property type="entry name" value="secretion proteins EscU"/>
    <property type="match status" value="1"/>
</dbReference>
<keyword evidence="2" id="KW-0812">Transmembrane</keyword>
<sequence>MAHSTEFITAAHIVIGLLFIYVFWGSVYERMLRFFDAAPTFYLRPFDEGLLMGLDMFRTVLLYMAVPLFLVVVGIFIISGFVSTFGPVFSTEPLKPQFQRLNPAEGFKRIFSLRNLTDFMKSLIKVVALTAAFIILIYTSINTLVRLPVCGEDCLGPVFFDVLLPIAIVGIIAFLIVGGIDLLVQRALFLREMRMTRTEMKQETKNQDGNPLIRREQRRLRNKAAADGKVWRGLQHATVVIMGDERVIGIRYKAGQTPIPVVVSLSPEGALPSPGDIRAQTQAPLVRNPNLARRLAQGHRPGERINRNVFTEVAEILVRQGQV</sequence>